<feature type="compositionally biased region" description="Gly residues" evidence="1">
    <location>
        <begin position="443"/>
        <end position="452"/>
    </location>
</feature>
<accession>A0A6A6RQN0</accession>
<feature type="region of interest" description="Disordered" evidence="1">
    <location>
        <begin position="706"/>
        <end position="781"/>
    </location>
</feature>
<feature type="compositionally biased region" description="Polar residues" evidence="1">
    <location>
        <begin position="229"/>
        <end position="240"/>
    </location>
</feature>
<protein>
    <submittedName>
        <fullName evidence="2">Uncharacterized protein</fullName>
    </submittedName>
</protein>
<feature type="compositionally biased region" description="Basic residues" evidence="1">
    <location>
        <begin position="715"/>
        <end position="724"/>
    </location>
</feature>
<sequence>MADKLAITTTPRTHSPTHSRSGSTSNPPPFTPRSTTFHDNSDSDSDDTYNLTPVESPEGPQYDDLPPTYDEAQRDALNGVGAIALDSEGEYQVPGSVEASARGVEVGELETERNSDGGVDVNVGYVGGCERVDVGRVRIAPAEKSGSNEFEDDEMMSLLLGTALEFTRHEPEGDVLFAPKLTRCVAIPQISPTKAGDGKGKGKAKEKKEGRRDRRKGRGDRHVPGQWPDASNETTSTTCANEDGKESIQFLRTYAPVLDAHSIRPAEFLDFLDGLNALCALSPDGLYSDIVRNFVETSDDVFFAPRGLRVSIKTLSTLLDAAKVPEERAQKASVAASALTDNTTTEGRAKSLYPWTEALEFSVAGPSEHALMLDTMVQNFKEEVARQSGSGPSQTYNGESSTRNQSGNTEKAAVENEDEDPPHSVPGAFPEQDGQTSSPFSGWRGGRGSRGGFRGRGHRGRHEPWSPFGAPGNTPFGPPGYGPFGAPGNFPFGPFGPGRANPGRGGPFACGFRASPGCGTNNNQGNEWEAWGQNIGKWGEEFGKRMGEWGEELGKRAEWWGNDIEKRSEAWGEHVAAMSGQVHPGMQSGERSRKTKDDDDDDASSISSDSSSSSSSSYDSDSDLDFDDDESTSPAAKAFQERMREINTVAESSRLKGKKPLAAIDHDRALGISQAEKERTALEQKMVAKRTKRQIIRDFRGRKKALKKEWSRRRMEMKKKGLGKKSREWKEMTKGYRERKKVLGKEKKGLKRDFKGERERERAGRNLGGESGGEGSRAAGVGNGMEEMVWVVIENLE</sequence>
<feature type="region of interest" description="Disordered" evidence="1">
    <location>
        <begin position="384"/>
        <end position="481"/>
    </location>
</feature>
<dbReference type="EMBL" id="MU006793">
    <property type="protein sequence ID" value="KAF2637395.1"/>
    <property type="molecule type" value="Genomic_DNA"/>
</dbReference>
<dbReference type="PANTHER" id="PTHR38887:SF1">
    <property type="entry name" value="RAS MODIFICATION PROTEIN ERF4"/>
    <property type="match status" value="1"/>
</dbReference>
<feature type="compositionally biased region" description="Polar residues" evidence="1">
    <location>
        <begin position="387"/>
        <end position="409"/>
    </location>
</feature>
<keyword evidence="3" id="KW-1185">Reference proteome</keyword>
<dbReference type="InterPro" id="IPR053221">
    <property type="entry name" value="Burnettramic_acid_biosynth"/>
</dbReference>
<dbReference type="OrthoDB" id="3068835at2759"/>
<reference evidence="2" key="1">
    <citation type="journal article" date="2020" name="Stud. Mycol.">
        <title>101 Dothideomycetes genomes: a test case for predicting lifestyles and emergence of pathogens.</title>
        <authorList>
            <person name="Haridas S."/>
            <person name="Albert R."/>
            <person name="Binder M."/>
            <person name="Bloem J."/>
            <person name="Labutti K."/>
            <person name="Salamov A."/>
            <person name="Andreopoulos B."/>
            <person name="Baker S."/>
            <person name="Barry K."/>
            <person name="Bills G."/>
            <person name="Bluhm B."/>
            <person name="Cannon C."/>
            <person name="Castanera R."/>
            <person name="Culley D."/>
            <person name="Daum C."/>
            <person name="Ezra D."/>
            <person name="Gonzalez J."/>
            <person name="Henrissat B."/>
            <person name="Kuo A."/>
            <person name="Liang C."/>
            <person name="Lipzen A."/>
            <person name="Lutzoni F."/>
            <person name="Magnuson J."/>
            <person name="Mondo S."/>
            <person name="Nolan M."/>
            <person name="Ohm R."/>
            <person name="Pangilinan J."/>
            <person name="Park H.-J."/>
            <person name="Ramirez L."/>
            <person name="Alfaro M."/>
            <person name="Sun H."/>
            <person name="Tritt A."/>
            <person name="Yoshinaga Y."/>
            <person name="Zwiers L.-H."/>
            <person name="Turgeon B."/>
            <person name="Goodwin S."/>
            <person name="Spatafora J."/>
            <person name="Crous P."/>
            <person name="Grigoriev I."/>
        </authorList>
    </citation>
    <scope>NUCLEOTIDE SEQUENCE</scope>
    <source>
        <strain evidence="2">CBS 473.64</strain>
    </source>
</reference>
<gene>
    <name evidence="2" type="ORF">P280DRAFT_102027</name>
</gene>
<dbReference type="Proteomes" id="UP000799753">
    <property type="component" value="Unassembled WGS sequence"/>
</dbReference>
<evidence type="ECO:0000256" key="1">
    <source>
        <dbReference type="SAM" id="MobiDB-lite"/>
    </source>
</evidence>
<feature type="region of interest" description="Disordered" evidence="1">
    <location>
        <begin position="579"/>
        <end position="661"/>
    </location>
</feature>
<name>A0A6A6RQN0_9PLEO</name>
<dbReference type="PANTHER" id="PTHR38887">
    <property type="entry name" value="CHROMOSOME 21, WHOLE GENOME SHOTGUN SEQUENCE"/>
    <property type="match status" value="1"/>
</dbReference>
<evidence type="ECO:0000313" key="2">
    <source>
        <dbReference type="EMBL" id="KAF2637395.1"/>
    </source>
</evidence>
<feature type="compositionally biased region" description="Low complexity" evidence="1">
    <location>
        <begin position="604"/>
        <end position="619"/>
    </location>
</feature>
<feature type="compositionally biased region" description="Acidic residues" evidence="1">
    <location>
        <begin position="620"/>
        <end position="631"/>
    </location>
</feature>
<proteinExistence type="predicted"/>
<feature type="compositionally biased region" description="Low complexity" evidence="1">
    <location>
        <begin position="8"/>
        <end position="21"/>
    </location>
</feature>
<dbReference type="AlphaFoldDB" id="A0A6A6RQN0"/>
<feature type="region of interest" description="Disordered" evidence="1">
    <location>
        <begin position="1"/>
        <end position="70"/>
    </location>
</feature>
<feature type="compositionally biased region" description="Basic and acidic residues" evidence="1">
    <location>
        <begin position="725"/>
        <end position="764"/>
    </location>
</feature>
<evidence type="ECO:0000313" key="3">
    <source>
        <dbReference type="Proteomes" id="UP000799753"/>
    </source>
</evidence>
<feature type="region of interest" description="Disordered" evidence="1">
    <location>
        <begin position="189"/>
        <end position="241"/>
    </location>
</feature>
<organism evidence="2 3">
    <name type="scientific">Massarina eburnea CBS 473.64</name>
    <dbReference type="NCBI Taxonomy" id="1395130"/>
    <lineage>
        <taxon>Eukaryota</taxon>
        <taxon>Fungi</taxon>
        <taxon>Dikarya</taxon>
        <taxon>Ascomycota</taxon>
        <taxon>Pezizomycotina</taxon>
        <taxon>Dothideomycetes</taxon>
        <taxon>Pleosporomycetidae</taxon>
        <taxon>Pleosporales</taxon>
        <taxon>Massarineae</taxon>
        <taxon>Massarinaceae</taxon>
        <taxon>Massarina</taxon>
    </lineage>
</organism>
<feature type="compositionally biased region" description="Gly residues" evidence="1">
    <location>
        <begin position="766"/>
        <end position="775"/>
    </location>
</feature>